<dbReference type="PANTHER" id="PTHR13268">
    <property type="entry name" value="BREAST CARCINOMA AMPLIFIED SEQUENCE 3"/>
    <property type="match status" value="1"/>
</dbReference>
<dbReference type="Proteomes" id="UP000053319">
    <property type="component" value="Unassembled WGS sequence"/>
</dbReference>
<accession>R7SUS8</accession>
<feature type="region of interest" description="Disordered" evidence="1">
    <location>
        <begin position="945"/>
        <end position="971"/>
    </location>
</feature>
<dbReference type="SUPFAM" id="SSF50978">
    <property type="entry name" value="WD40 repeat-like"/>
    <property type="match status" value="1"/>
</dbReference>
<dbReference type="GeneID" id="18838148"/>
<dbReference type="RefSeq" id="XP_007367192.1">
    <property type="nucleotide sequence ID" value="XM_007367130.1"/>
</dbReference>
<feature type="region of interest" description="Disordered" evidence="1">
    <location>
        <begin position="669"/>
        <end position="714"/>
    </location>
</feature>
<feature type="compositionally biased region" description="Basic and acidic residues" evidence="1">
    <location>
        <begin position="281"/>
        <end position="295"/>
    </location>
</feature>
<feature type="region of interest" description="Disordered" evidence="1">
    <location>
        <begin position="1025"/>
        <end position="1045"/>
    </location>
</feature>
<proteinExistence type="predicted"/>
<dbReference type="OrthoDB" id="25778at2759"/>
<dbReference type="EMBL" id="JH719419">
    <property type="protein sequence ID" value="EJF59979.1"/>
    <property type="molecule type" value="Genomic_DNA"/>
</dbReference>
<feature type="region of interest" description="Disordered" evidence="1">
    <location>
        <begin position="194"/>
        <end position="345"/>
    </location>
</feature>
<reference evidence="3 4" key="1">
    <citation type="journal article" date="2012" name="Science">
        <title>The Paleozoic origin of enzymatic lignin decomposition reconstructed from 31 fungal genomes.</title>
        <authorList>
            <person name="Floudas D."/>
            <person name="Binder M."/>
            <person name="Riley R."/>
            <person name="Barry K."/>
            <person name="Blanchette R.A."/>
            <person name="Henrissat B."/>
            <person name="Martinez A.T."/>
            <person name="Otillar R."/>
            <person name="Spatafora J.W."/>
            <person name="Yadav J.S."/>
            <person name="Aerts A."/>
            <person name="Benoit I."/>
            <person name="Boyd A."/>
            <person name="Carlson A."/>
            <person name="Copeland A."/>
            <person name="Coutinho P.M."/>
            <person name="de Vries R.P."/>
            <person name="Ferreira P."/>
            <person name="Findley K."/>
            <person name="Foster B."/>
            <person name="Gaskell J."/>
            <person name="Glotzer D."/>
            <person name="Gorecki P."/>
            <person name="Heitman J."/>
            <person name="Hesse C."/>
            <person name="Hori C."/>
            <person name="Igarashi K."/>
            <person name="Jurgens J.A."/>
            <person name="Kallen N."/>
            <person name="Kersten P."/>
            <person name="Kohler A."/>
            <person name="Kuees U."/>
            <person name="Kumar T.K.A."/>
            <person name="Kuo A."/>
            <person name="LaButti K."/>
            <person name="Larrondo L.F."/>
            <person name="Lindquist E."/>
            <person name="Ling A."/>
            <person name="Lombard V."/>
            <person name="Lucas S."/>
            <person name="Lundell T."/>
            <person name="Martin R."/>
            <person name="McLaughlin D.J."/>
            <person name="Morgenstern I."/>
            <person name="Morin E."/>
            <person name="Murat C."/>
            <person name="Nagy L.G."/>
            <person name="Nolan M."/>
            <person name="Ohm R.A."/>
            <person name="Patyshakuliyeva A."/>
            <person name="Rokas A."/>
            <person name="Ruiz-Duenas F.J."/>
            <person name="Sabat G."/>
            <person name="Salamov A."/>
            <person name="Samejima M."/>
            <person name="Schmutz J."/>
            <person name="Slot J.C."/>
            <person name="St John F."/>
            <person name="Stenlid J."/>
            <person name="Sun H."/>
            <person name="Sun S."/>
            <person name="Syed K."/>
            <person name="Tsang A."/>
            <person name="Wiebenga A."/>
            <person name="Young D."/>
            <person name="Pisabarro A."/>
            <person name="Eastwood D.C."/>
            <person name="Martin F."/>
            <person name="Cullen D."/>
            <person name="Grigoriev I.V."/>
            <person name="Hibbett D.S."/>
        </authorList>
    </citation>
    <scope>NUCLEOTIDE SEQUENCE [LARGE SCALE GENOMIC DNA]</scope>
    <source>
        <strain evidence="3 4">LYAD-421 SS1</strain>
    </source>
</reference>
<dbReference type="KEGG" id="dsq:DICSQDRAFT_162191"/>
<dbReference type="GO" id="GO:0042594">
    <property type="term" value="P:response to starvation"/>
    <property type="evidence" value="ECO:0007669"/>
    <property type="project" value="TreeGrafter"/>
</dbReference>
<dbReference type="InterPro" id="IPR048382">
    <property type="entry name" value="BCAS3_WD40"/>
</dbReference>
<dbReference type="InterPro" id="IPR036322">
    <property type="entry name" value="WD40_repeat_dom_sf"/>
</dbReference>
<feature type="compositionally biased region" description="Polar residues" evidence="1">
    <location>
        <begin position="1033"/>
        <end position="1044"/>
    </location>
</feature>
<name>R7SUS8_DICSQ</name>
<protein>
    <recommendedName>
        <fullName evidence="2">BCAS3 WD40 domain-containing protein</fullName>
    </recommendedName>
</protein>
<dbReference type="GO" id="GO:0006914">
    <property type="term" value="P:autophagy"/>
    <property type="evidence" value="ECO:0007669"/>
    <property type="project" value="InterPro"/>
</dbReference>
<feature type="region of interest" description="Disordered" evidence="1">
    <location>
        <begin position="109"/>
        <end position="129"/>
    </location>
</feature>
<dbReference type="InterPro" id="IPR045142">
    <property type="entry name" value="BCAS3-like"/>
</dbReference>
<sequence>MGLGFLTSSGLHFCLCLLAAGITNFLVQILTLNDAVDPSARLFDQALLLINHNKVGSRDGITPYRDQNMEMDGVLSSEIRVKHLLTFGHEAPPQTTYRSVTPAVFELEPPPSDPELGRASTAIWDGRDQDDLRAESVDYAHIMYGPGTSESDIDDGGPASPSTSPPGPSSLGNNFVMEDEPTAGLSALSKLANAAEDTTSDDSSLSRSVGHIRSPVLARRSHHPDDREPTPLETFSRTIRNYVPSSIPIPSAAPSPPRVSRPVSFGSFLSPSTHAASPSATRERQRDHDWKRRGSDASSAADLRRQWPGQRRSEPGGEMPVFSLDDDISEDGPREDGRQVTRYPGVGDTEEVLWAGWDTLADVSDEGSEQARTRSVLMLGYPSGLQLWDCSNLGSVSELLNLTGAQWGAVEFAGVLPDPPQVEEEFRPKRPLIGFSSRTPQGTDFLVYSLRTHEVVKRLSLIGFTSFAASSQFIILCTSNPPSLHIISSCTFASLYIIPSASLVPFTFPPAQSTSSPTKPTFNDVPSLDLDQHYPSLRASPLPRPIYALSNRLLAYVSPPSRQDAAPAATPGQAHTSVPITASEAPLKFGLGMSQADLGNAAVKIGGSVLSGMKTLGGIAFSAARAGVSAAVSGEQTSIHSRNISASGGSATNALGMFFSKSAPAATASPHEYQTAADRRRRSLRVSSPIEGSFDPQATVTPRSFPPPTSPTAPTSGCNVIVVDLYPLQVSSSAQPEPVAQFTFARPQALSGLKFSPEGTSLALCSKDGHAVRTFRLRPTPRLSRRPPPDAPSQDSRSRSGKEHATAPKVRQTSSSMTPEHLLESMQHVYTLRRGRTSAVVESLEWAHDKMWFGMSSRKRTIHVFATNPLGGKPDGSSHLIGRVVNSRELNTSSTELSPLVRVRLKSQPSESASIPCTFTFLRSSEAILPLSLLPPATVHFSASSSPSSVSSGLSRHPVSPAQRPTRPTNYKDLLVFDPNDGTLALHRIFVERAAVDQAVVPGSIPVVGGTSISLPGMSTFARHMGSSPPAGLSTSPRTTSGSGLAQMMDKPTGLVGRENLVSTWSLARGRSWPEVKQSLRQVRPGAGRFGSTAKSDWLSRAELSTFSLSPKVSPRLIYLSHQFSFYALGEDYHALIRSYHFDIPSSKIEVRKPIEVNAFASEETEAFVQDLSPHHDISMGRVPSSFDGPLASALSAQLHPPNPSPPVLPMLPNGTSGSGAKSLINAIPIRQVAVGIQDGMTEGIGRIRREFGKARSPRLAARPDAALSSSVPLEFDEEDEDFLVKDVFGPSLEGETEADVISRSASASTGVGAVGGDSAASISTPSTNIDPLPIEEDEGQQPWQGWGPEDKQAIDDAERFDDITVGFLDEEHETMRERETAVKKGLGKKRRGRRA</sequence>
<feature type="region of interest" description="Disordered" evidence="1">
    <location>
        <begin position="773"/>
        <end position="821"/>
    </location>
</feature>
<dbReference type="PANTHER" id="PTHR13268:SF0">
    <property type="entry name" value="BCAS3 MICROTUBULE ASSOCIATED CELL MIGRATION FACTOR"/>
    <property type="match status" value="1"/>
</dbReference>
<evidence type="ECO:0000256" key="1">
    <source>
        <dbReference type="SAM" id="MobiDB-lite"/>
    </source>
</evidence>
<feature type="domain" description="BCAS3 WD40" evidence="2">
    <location>
        <begin position="826"/>
        <end position="895"/>
    </location>
</feature>
<evidence type="ECO:0000313" key="4">
    <source>
        <dbReference type="Proteomes" id="UP000053319"/>
    </source>
</evidence>
<feature type="compositionally biased region" description="Low complexity" evidence="1">
    <location>
        <begin position="945"/>
        <end position="960"/>
    </location>
</feature>
<evidence type="ECO:0000313" key="3">
    <source>
        <dbReference type="EMBL" id="EJF59979.1"/>
    </source>
</evidence>
<feature type="region of interest" description="Disordered" evidence="1">
    <location>
        <begin position="143"/>
        <end position="177"/>
    </location>
</feature>
<feature type="compositionally biased region" description="Basic residues" evidence="1">
    <location>
        <begin position="1386"/>
        <end position="1396"/>
    </location>
</feature>
<organism evidence="3 4">
    <name type="scientific">Dichomitus squalens (strain LYAD-421)</name>
    <name type="common">Western red white-rot fungus</name>
    <dbReference type="NCBI Taxonomy" id="732165"/>
    <lineage>
        <taxon>Eukaryota</taxon>
        <taxon>Fungi</taxon>
        <taxon>Dikarya</taxon>
        <taxon>Basidiomycota</taxon>
        <taxon>Agaricomycotina</taxon>
        <taxon>Agaricomycetes</taxon>
        <taxon>Polyporales</taxon>
        <taxon>Polyporaceae</taxon>
        <taxon>Dichomitus</taxon>
    </lineage>
</organism>
<dbReference type="OMA" id="VLPMYPN"/>
<feature type="compositionally biased region" description="Low complexity" evidence="1">
    <location>
        <begin position="260"/>
        <end position="280"/>
    </location>
</feature>
<dbReference type="GO" id="GO:0005737">
    <property type="term" value="C:cytoplasm"/>
    <property type="evidence" value="ECO:0007669"/>
    <property type="project" value="TreeGrafter"/>
</dbReference>
<feature type="region of interest" description="Disordered" evidence="1">
    <location>
        <begin position="1372"/>
        <end position="1396"/>
    </location>
</feature>
<gene>
    <name evidence="3" type="ORF">DICSQDRAFT_162191</name>
</gene>
<feature type="compositionally biased region" description="Basic and acidic residues" evidence="1">
    <location>
        <begin position="1374"/>
        <end position="1383"/>
    </location>
</feature>
<feature type="region of interest" description="Disordered" evidence="1">
    <location>
        <begin position="1310"/>
        <end position="1351"/>
    </location>
</feature>
<dbReference type="Pfam" id="PF21034">
    <property type="entry name" value="BCAS3_WD40"/>
    <property type="match status" value="1"/>
</dbReference>
<evidence type="ECO:0000259" key="2">
    <source>
        <dbReference type="Pfam" id="PF21034"/>
    </source>
</evidence>
<feature type="compositionally biased region" description="Basic and acidic residues" evidence="1">
    <location>
        <begin position="796"/>
        <end position="806"/>
    </location>
</feature>
<dbReference type="HOGENOM" id="CLU_004106_0_0_1"/>
<feature type="compositionally biased region" description="Low complexity" evidence="1">
    <location>
        <begin position="1310"/>
        <end position="1324"/>
    </location>
</feature>